<keyword evidence="1" id="KW-1185">Reference proteome</keyword>
<evidence type="ECO:0000313" key="1">
    <source>
        <dbReference type="Proteomes" id="UP000515163"/>
    </source>
</evidence>
<accession>A0A6P8JFJ6</accession>
<protein>
    <submittedName>
        <fullName evidence="2">Uncharacterized protein LOC116308748</fullName>
    </submittedName>
</protein>
<dbReference type="KEGG" id="aten:116308748"/>
<sequence length="173" mass="20551">MAEKYELELRERKNKRYAIKIPKYDRENAQRKVLSKLEKKLCLETNLYGLTFKRSIIGKEDLEKSIPILVFCFLTSRIGEDINVALDEVIVEGIDKDDNIILVLVHFKRKFTLKDRTLSYDDNLLEEERHVKLRERERIVHFAFHSDDEGLYEHPENKKGMKRLVELIKSSSK</sequence>
<dbReference type="PANTHER" id="PTHR34488:SF1">
    <property type="entry name" value="SI:CH211-245H14.1-RELATED"/>
    <property type="match status" value="1"/>
</dbReference>
<proteinExistence type="predicted"/>
<dbReference type="OrthoDB" id="8446971at2759"/>
<organism evidence="1 2">
    <name type="scientific">Actinia tenebrosa</name>
    <name type="common">Australian red waratah sea anemone</name>
    <dbReference type="NCBI Taxonomy" id="6105"/>
    <lineage>
        <taxon>Eukaryota</taxon>
        <taxon>Metazoa</taxon>
        <taxon>Cnidaria</taxon>
        <taxon>Anthozoa</taxon>
        <taxon>Hexacorallia</taxon>
        <taxon>Actiniaria</taxon>
        <taxon>Actiniidae</taxon>
        <taxon>Actinia</taxon>
    </lineage>
</organism>
<name>A0A6P8JFJ6_ACTTE</name>
<evidence type="ECO:0000313" key="2">
    <source>
        <dbReference type="RefSeq" id="XP_031575090.1"/>
    </source>
</evidence>
<gene>
    <name evidence="2" type="primary">LOC116308748</name>
</gene>
<dbReference type="Proteomes" id="UP000515163">
    <property type="component" value="Unplaced"/>
</dbReference>
<dbReference type="AlphaFoldDB" id="A0A6P8JFJ6"/>
<reference evidence="2" key="1">
    <citation type="submission" date="2025-08" db="UniProtKB">
        <authorList>
            <consortium name="RefSeq"/>
        </authorList>
    </citation>
    <scope>IDENTIFICATION</scope>
    <source>
        <tissue evidence="2">Tentacle</tissue>
    </source>
</reference>
<dbReference type="PANTHER" id="PTHR34488">
    <property type="entry name" value="SI:CH211-245H14.1-RELATED"/>
    <property type="match status" value="1"/>
</dbReference>
<dbReference type="InParanoid" id="A0A6P8JFJ6"/>
<dbReference type="RefSeq" id="XP_031575090.1">
    <property type="nucleotide sequence ID" value="XM_031719230.1"/>
</dbReference>
<dbReference type="GeneID" id="116308748"/>